<dbReference type="STRING" id="368408.Tpen_0368"/>
<evidence type="ECO:0000256" key="9">
    <source>
        <dbReference type="ARBA" id="ARBA00022884"/>
    </source>
</evidence>
<accession>A1RX47</accession>
<evidence type="ECO:0000313" key="14">
    <source>
        <dbReference type="EMBL" id="ABL77777.1"/>
    </source>
</evidence>
<dbReference type="EC" id="2.7.7.72" evidence="10"/>
<keyword evidence="3 10" id="KW-0548">Nucleotidyltransferase</keyword>
<evidence type="ECO:0000313" key="15">
    <source>
        <dbReference type="Proteomes" id="UP000000641"/>
    </source>
</evidence>
<keyword evidence="1 10" id="KW-0808">Transferase</keyword>
<dbReference type="InterPro" id="IPR042090">
    <property type="entry name" value="CCA_tRNA_nucleotrans_2"/>
</dbReference>
<dbReference type="SUPFAM" id="SSF81301">
    <property type="entry name" value="Nucleotidyltransferase"/>
    <property type="match status" value="1"/>
</dbReference>
<dbReference type="InterPro" id="IPR008229">
    <property type="entry name" value="CCA-adding_arc"/>
</dbReference>
<comment type="miscellaneous">
    <text evidence="10">A single active site specifically recognizes both ATP and CTP and is responsible for their addition.</text>
</comment>
<dbReference type="Proteomes" id="UP000000641">
    <property type="component" value="Chromosome"/>
</dbReference>
<feature type="binding site" evidence="10">
    <location>
        <position position="62"/>
    </location>
    <ligand>
        <name>ATP</name>
        <dbReference type="ChEBI" id="CHEBI:30616"/>
    </ligand>
</feature>
<gene>
    <name evidence="10" type="primary">cca</name>
    <name evidence="14" type="ordered locus">Tpen_0368</name>
</gene>
<evidence type="ECO:0000256" key="1">
    <source>
        <dbReference type="ARBA" id="ARBA00022679"/>
    </source>
</evidence>
<protein>
    <recommendedName>
        <fullName evidence="10">CCA-adding enzyme</fullName>
        <ecNumber evidence="10">2.7.7.72</ecNumber>
    </recommendedName>
    <alternativeName>
        <fullName evidence="10">CCA tRNA nucleotidyltransferase</fullName>
    </alternativeName>
    <alternativeName>
        <fullName evidence="10">tRNA CCA-pyrophosphorylase</fullName>
    </alternativeName>
    <alternativeName>
        <fullName evidence="10">tRNA adenylyl-/cytidylyl- transferase</fullName>
    </alternativeName>
    <alternativeName>
        <fullName evidence="10">tRNA nucleotidyltransferase</fullName>
    </alternativeName>
    <alternativeName>
        <fullName evidence="10">tRNA-NT</fullName>
    </alternativeName>
</protein>
<dbReference type="EMBL" id="CP000505">
    <property type="protein sequence ID" value="ABL77777.1"/>
    <property type="molecule type" value="Genomic_DNA"/>
</dbReference>
<dbReference type="Gene3D" id="1.10.1410.30">
    <property type="entry name" value="CCA tRNA nucleotidyltransferase, domain 2"/>
    <property type="match status" value="1"/>
</dbReference>
<keyword evidence="15" id="KW-1185">Reference proteome</keyword>
<keyword evidence="6 10" id="KW-0692">RNA repair</keyword>
<keyword evidence="4 10" id="KW-0479">Metal-binding</keyword>
<comment type="caution">
    <text evidence="10">Lacks conserved residue(s) required for the propagation of feature annotation.</text>
</comment>
<dbReference type="Gene3D" id="3.30.460.10">
    <property type="entry name" value="Beta Polymerase, domain 2"/>
    <property type="match status" value="1"/>
</dbReference>
<dbReference type="eggNOG" id="arCOG04249">
    <property type="taxonomic scope" value="Archaea"/>
</dbReference>
<dbReference type="RefSeq" id="WP_011752042.1">
    <property type="nucleotide sequence ID" value="NC_008698.1"/>
</dbReference>
<feature type="binding site" evidence="10">
    <location>
        <position position="184"/>
    </location>
    <ligand>
        <name>ATP</name>
        <dbReference type="ChEBI" id="CHEBI:30616"/>
    </ligand>
</feature>
<feature type="binding site" evidence="10">
    <location>
        <position position="130"/>
    </location>
    <ligand>
        <name>Mg(2+)</name>
        <dbReference type="ChEBI" id="CHEBI:18420"/>
    </ligand>
</feature>
<evidence type="ECO:0000256" key="10">
    <source>
        <dbReference type="HAMAP-Rule" id="MF_01264"/>
    </source>
</evidence>
<feature type="domain" description="Polymerase nucleotidyl transferase" evidence="11">
    <location>
        <begin position="45"/>
        <end position="152"/>
    </location>
</feature>
<evidence type="ECO:0000256" key="4">
    <source>
        <dbReference type="ARBA" id="ARBA00022723"/>
    </source>
</evidence>
<dbReference type="CDD" id="cd05400">
    <property type="entry name" value="NT_2-5OAS_ClassI-CCAase"/>
    <property type="match status" value="1"/>
</dbReference>
<comment type="function">
    <text evidence="10">Catalyzes the addition and repair of the essential 3'-terminal CCA sequence in tRNAs without using a nucleic acid template. Adds these three nucleotides in the order of C, C, and A to the tRNA nucleotide-73, using CTP and ATP as substrates and producing inorganic pyrophosphate. tRNA 3'-terminal CCA addition is required both for tRNA processing and repair. Also involved in tRNA surveillance by mediating tandem CCA addition to generate a CCACCA at the 3' terminus of unstable tRNAs. While stable tRNAs receive only 3'-terminal CCA, unstable tRNAs are marked with CCACCA and rapidly degraded.</text>
</comment>
<evidence type="ECO:0000259" key="13">
    <source>
        <dbReference type="Pfam" id="PF21133"/>
    </source>
</evidence>
<feature type="binding site" evidence="10">
    <location>
        <position position="74"/>
    </location>
    <ligand>
        <name>Mg(2+)</name>
        <dbReference type="ChEBI" id="CHEBI:18420"/>
    </ligand>
</feature>
<comment type="similarity">
    <text evidence="10">Belongs to the tRNA nucleotidyltransferase/poly(A) polymerase family. Archaeal CCA-adding enzyme subfamily.</text>
</comment>
<comment type="subunit">
    <text evidence="10">Homodimer.</text>
</comment>
<feature type="binding site" evidence="10">
    <location>
        <position position="153"/>
    </location>
    <ligand>
        <name>CTP</name>
        <dbReference type="ChEBI" id="CHEBI:37563"/>
    </ligand>
</feature>
<feature type="binding site" evidence="10">
    <location>
        <position position="153"/>
    </location>
    <ligand>
        <name>ATP</name>
        <dbReference type="ChEBI" id="CHEBI:30616"/>
    </ligand>
</feature>
<feature type="domain" description="CCA-adding enzyme C-terminal" evidence="13">
    <location>
        <begin position="307"/>
        <end position="407"/>
    </location>
</feature>
<keyword evidence="9 10" id="KW-0694">RNA-binding</keyword>
<dbReference type="KEGG" id="tpe:Tpen_0368"/>
<dbReference type="AlphaFoldDB" id="A1RX47"/>
<dbReference type="GO" id="GO:0005524">
    <property type="term" value="F:ATP binding"/>
    <property type="evidence" value="ECO:0007669"/>
    <property type="project" value="UniProtKB-UniRule"/>
</dbReference>
<dbReference type="GO" id="GO:0004810">
    <property type="term" value="F:CCA tRNA nucleotidyltransferase activity"/>
    <property type="evidence" value="ECO:0007669"/>
    <property type="project" value="UniProtKB-UniRule"/>
</dbReference>
<evidence type="ECO:0000256" key="7">
    <source>
        <dbReference type="ARBA" id="ARBA00022840"/>
    </source>
</evidence>
<dbReference type="OrthoDB" id="7378at2157"/>
<dbReference type="GeneID" id="4600768"/>
<evidence type="ECO:0000259" key="11">
    <source>
        <dbReference type="Pfam" id="PF01909"/>
    </source>
</evidence>
<evidence type="ECO:0000256" key="3">
    <source>
        <dbReference type="ARBA" id="ARBA00022695"/>
    </source>
</evidence>
<dbReference type="InterPro" id="IPR043519">
    <property type="entry name" value="NT_sf"/>
</dbReference>
<feature type="binding site" evidence="10">
    <location>
        <position position="175"/>
    </location>
    <ligand>
        <name>CTP</name>
        <dbReference type="ChEBI" id="CHEBI:37563"/>
    </ligand>
</feature>
<feature type="binding site" evidence="10">
    <location>
        <position position="62"/>
    </location>
    <ligand>
        <name>CTP</name>
        <dbReference type="ChEBI" id="CHEBI:37563"/>
    </ligand>
</feature>
<name>A1RX47_THEPD</name>
<keyword evidence="5 10" id="KW-0547">Nucleotide-binding</keyword>
<dbReference type="Pfam" id="PF21133">
    <property type="entry name" value="CAA_C"/>
    <property type="match status" value="1"/>
</dbReference>
<dbReference type="PANTHER" id="PTHR39643">
    <property type="entry name" value="CCA-ADDING ENZYME"/>
    <property type="match status" value="1"/>
</dbReference>
<evidence type="ECO:0000256" key="6">
    <source>
        <dbReference type="ARBA" id="ARBA00022800"/>
    </source>
</evidence>
<dbReference type="SUPFAM" id="SSF81631">
    <property type="entry name" value="PAP/OAS1 substrate-binding domain"/>
    <property type="match status" value="1"/>
</dbReference>
<dbReference type="GO" id="GO:0042245">
    <property type="term" value="P:RNA repair"/>
    <property type="evidence" value="ECO:0007669"/>
    <property type="project" value="UniProtKB-KW"/>
</dbReference>
<evidence type="ECO:0000256" key="2">
    <source>
        <dbReference type="ARBA" id="ARBA00022694"/>
    </source>
</evidence>
<dbReference type="GO" id="GO:0160016">
    <property type="term" value="F:CCACCA tRNA nucleotidyltransferase activity"/>
    <property type="evidence" value="ECO:0007669"/>
    <property type="project" value="RHEA"/>
</dbReference>
<comment type="catalytic activity">
    <reaction evidence="10">
        <text>a tRNA with a 3' CCA end + 2 CTP + ATP = a tRNA with a 3' CCACCA end + 3 diphosphate</text>
        <dbReference type="Rhea" id="RHEA:76235"/>
        <dbReference type="Rhea" id="RHEA-COMP:10468"/>
        <dbReference type="Rhea" id="RHEA-COMP:18655"/>
        <dbReference type="ChEBI" id="CHEBI:30616"/>
        <dbReference type="ChEBI" id="CHEBI:33019"/>
        <dbReference type="ChEBI" id="CHEBI:37563"/>
        <dbReference type="ChEBI" id="CHEBI:83071"/>
        <dbReference type="ChEBI" id="CHEBI:195187"/>
    </reaction>
</comment>
<keyword evidence="7 10" id="KW-0067">ATP-binding</keyword>
<dbReference type="Gene3D" id="3.30.70.590">
    <property type="entry name" value="Poly(A) polymerase predicted RNA binding domain"/>
    <property type="match status" value="1"/>
</dbReference>
<dbReference type="EnsemblBacteria" id="ABL77777">
    <property type="protein sequence ID" value="ABL77777"/>
    <property type="gene ID" value="Tpen_0368"/>
</dbReference>
<reference evidence="15" key="1">
    <citation type="journal article" date="2008" name="J. Bacteriol.">
        <title>Genome sequence of Thermofilum pendens reveals an exceptional loss of biosynthetic pathways without genome reduction.</title>
        <authorList>
            <person name="Anderson I."/>
            <person name="Rodriguez J."/>
            <person name="Susanti D."/>
            <person name="Porat I."/>
            <person name="Reich C."/>
            <person name="Ulrich L.E."/>
            <person name="Elkins J.G."/>
            <person name="Mavromatis K."/>
            <person name="Lykidis A."/>
            <person name="Kim E."/>
            <person name="Thompson L.S."/>
            <person name="Nolan M."/>
            <person name="Land M."/>
            <person name="Copeland A."/>
            <person name="Lapidus A."/>
            <person name="Lucas S."/>
            <person name="Detter C."/>
            <person name="Zhulin I.B."/>
            <person name="Olsen G.J."/>
            <person name="Whitman W."/>
            <person name="Mukhopadhyay B."/>
            <person name="Bristow J."/>
            <person name="Kyrpides N."/>
        </authorList>
    </citation>
    <scope>NUCLEOTIDE SEQUENCE [LARGE SCALE GENOMIC DNA]</scope>
    <source>
        <strain evidence="15">DSM 2475 / Hrk 5</strain>
    </source>
</reference>
<evidence type="ECO:0000256" key="8">
    <source>
        <dbReference type="ARBA" id="ARBA00022842"/>
    </source>
</evidence>
<comment type="cofactor">
    <cofactor evidence="10">
        <name>Mg(2+)</name>
        <dbReference type="ChEBI" id="CHEBI:18420"/>
    </cofactor>
</comment>
<feature type="binding site" evidence="10">
    <location>
        <position position="175"/>
    </location>
    <ligand>
        <name>ATP</name>
        <dbReference type="ChEBI" id="CHEBI:30616"/>
    </ligand>
</feature>
<dbReference type="InterPro" id="IPR048833">
    <property type="entry name" value="CAA_C"/>
</dbReference>
<dbReference type="InterPro" id="IPR002934">
    <property type="entry name" value="Polymerase_NTP_transf_dom"/>
</dbReference>
<dbReference type="GO" id="GO:0001680">
    <property type="term" value="P:tRNA 3'-terminal CCA addition"/>
    <property type="evidence" value="ECO:0007669"/>
    <property type="project" value="UniProtKB-UniRule"/>
</dbReference>
<sequence length="467" mass="52711">MTCRDPCVFKYPECLEEVLKKVKPSAEDKRALDLFAERLMAVVLEEANTRAGGEVSVELHGSYRHDTWLKGEADIDLFLLFPKKYSLEEMKEVARRVSEGSSARLGARVEERYASHPYYTLVFPNSVEVDVVPAYRVFSPSEIVTPVDRTQLHTAYLERKLSEKPWLKDEIRLLKRLLKNLGIYGAEQSLKGFSGYLAEILVVYYDGLEKLLREAARWRPGKVAVPDGKDLLERFKGQPLVVLDPVDSRRNAAASVSLDSLSKFILAAKMFSEDENILCCLLDPPEPRVDPDEELPRLLSSHNVIAVLARRHPELPGDALLGKMQRIGKSLEGYLAGLGFKVLRFKATLLSGTPALLVELESLTSPKTVLHVGPPVWHPNAGNFLRKWSTKSYGPFVSNGRLAVIRNVVSEEISEHVLSLLKSYAGFSWEVKDLRNILRDLSAEEKKEVYRWLSSVEPWTICAQYMS</sequence>
<dbReference type="InterPro" id="IPR011068">
    <property type="entry name" value="NuclTrfase_I-like_C"/>
</dbReference>
<dbReference type="PIRSF" id="PIRSF005335">
    <property type="entry name" value="CCA_arch"/>
    <property type="match status" value="1"/>
</dbReference>
<proteinExistence type="inferred from homology"/>
<dbReference type="HOGENOM" id="CLU_044679_1_0_2"/>
<dbReference type="HAMAP" id="MF_01264">
    <property type="entry name" value="CCA_arch"/>
    <property type="match status" value="1"/>
</dbReference>
<evidence type="ECO:0000256" key="5">
    <source>
        <dbReference type="ARBA" id="ARBA00022741"/>
    </source>
</evidence>
<dbReference type="PANTHER" id="PTHR39643:SF1">
    <property type="entry name" value="CCA-ADDING ENZYME"/>
    <property type="match status" value="1"/>
</dbReference>
<dbReference type="GO" id="GO:0000287">
    <property type="term" value="F:magnesium ion binding"/>
    <property type="evidence" value="ECO:0007669"/>
    <property type="project" value="UniProtKB-UniRule"/>
</dbReference>
<organism evidence="14 15">
    <name type="scientific">Thermofilum pendens (strain DSM 2475 / Hrk 5)</name>
    <dbReference type="NCBI Taxonomy" id="368408"/>
    <lineage>
        <taxon>Archaea</taxon>
        <taxon>Thermoproteota</taxon>
        <taxon>Thermoprotei</taxon>
        <taxon>Thermofilales</taxon>
        <taxon>Thermofilaceae</taxon>
        <taxon>Thermofilum</taxon>
    </lineage>
</organism>
<dbReference type="Pfam" id="PF09249">
    <property type="entry name" value="tRNA_NucTransf2"/>
    <property type="match status" value="1"/>
</dbReference>
<comment type="catalytic activity">
    <reaction evidence="10">
        <text>a tRNA precursor + 2 CTP + ATP = a tRNA with a 3' CCA end + 3 diphosphate</text>
        <dbReference type="Rhea" id="RHEA:14433"/>
        <dbReference type="Rhea" id="RHEA-COMP:10465"/>
        <dbReference type="Rhea" id="RHEA-COMP:10468"/>
        <dbReference type="ChEBI" id="CHEBI:30616"/>
        <dbReference type="ChEBI" id="CHEBI:33019"/>
        <dbReference type="ChEBI" id="CHEBI:37563"/>
        <dbReference type="ChEBI" id="CHEBI:74896"/>
        <dbReference type="ChEBI" id="CHEBI:83071"/>
        <dbReference type="EC" id="2.7.7.72"/>
    </reaction>
</comment>
<feature type="binding site" evidence="10">
    <location>
        <position position="184"/>
    </location>
    <ligand>
        <name>CTP</name>
        <dbReference type="ChEBI" id="CHEBI:37563"/>
    </ligand>
</feature>
<dbReference type="InterPro" id="IPR006116">
    <property type="entry name" value="NT_2-5OAS_ClassI-CCAase"/>
</dbReference>
<dbReference type="GO" id="GO:0000049">
    <property type="term" value="F:tRNA binding"/>
    <property type="evidence" value="ECO:0007669"/>
    <property type="project" value="UniProtKB-UniRule"/>
</dbReference>
<keyword evidence="8 10" id="KW-0460">Magnesium</keyword>
<dbReference type="NCBIfam" id="TIGR03671">
    <property type="entry name" value="cca_archaeal"/>
    <property type="match status" value="1"/>
</dbReference>
<feature type="domain" description="tRNA nucleotidyltransferase substrate binding" evidence="12">
    <location>
        <begin position="169"/>
        <end position="276"/>
    </location>
</feature>
<keyword evidence="2 10" id="KW-0819">tRNA processing</keyword>
<evidence type="ECO:0000259" key="12">
    <source>
        <dbReference type="Pfam" id="PF09249"/>
    </source>
</evidence>
<dbReference type="Pfam" id="PF01909">
    <property type="entry name" value="NTP_transf_2"/>
    <property type="match status" value="1"/>
</dbReference>
<feature type="binding site" evidence="10">
    <location>
        <position position="76"/>
    </location>
    <ligand>
        <name>Mg(2+)</name>
        <dbReference type="ChEBI" id="CHEBI:18420"/>
    </ligand>
</feature>
<dbReference type="InterPro" id="IPR015329">
    <property type="entry name" value="tRNA_NucTransf2"/>
</dbReference>
<dbReference type="SUPFAM" id="SSF55003">
    <property type="entry name" value="PAP/Archaeal CCA-adding enzyme, C-terminal domain"/>
    <property type="match status" value="1"/>
</dbReference>